<dbReference type="Gene3D" id="1.10.630.10">
    <property type="entry name" value="Cytochrome P450"/>
    <property type="match status" value="1"/>
</dbReference>
<keyword evidence="9" id="KW-0812">Transmembrane</keyword>
<reference evidence="10 11" key="1">
    <citation type="submission" date="2024-11" db="EMBL/GenBank/DDBJ databases">
        <title>Chromosome-level genome assembly of the freshwater bivalve Anodonta woodiana.</title>
        <authorList>
            <person name="Chen X."/>
        </authorList>
    </citation>
    <scope>NUCLEOTIDE SEQUENCE [LARGE SCALE GENOMIC DNA]</scope>
    <source>
        <strain evidence="10">MN2024</strain>
        <tissue evidence="10">Gills</tissue>
    </source>
</reference>
<evidence type="ECO:0000256" key="6">
    <source>
        <dbReference type="ARBA" id="ARBA00023033"/>
    </source>
</evidence>
<dbReference type="EMBL" id="JBJQND010000010">
    <property type="protein sequence ID" value="KAL3863145.1"/>
    <property type="molecule type" value="Genomic_DNA"/>
</dbReference>
<evidence type="ECO:0000256" key="3">
    <source>
        <dbReference type="ARBA" id="ARBA00022723"/>
    </source>
</evidence>
<keyword evidence="5 7" id="KW-0408">Iron</keyword>
<dbReference type="Proteomes" id="UP001634394">
    <property type="component" value="Unassembled WGS sequence"/>
</dbReference>
<dbReference type="InterPro" id="IPR036396">
    <property type="entry name" value="Cyt_P450_sf"/>
</dbReference>
<protein>
    <recommendedName>
        <fullName evidence="12">Cytochrome P450</fullName>
    </recommendedName>
</protein>
<proteinExistence type="inferred from homology"/>
<accession>A0ABD3VP42</accession>
<dbReference type="PRINTS" id="PR00385">
    <property type="entry name" value="P450"/>
</dbReference>
<dbReference type="InterPro" id="IPR002403">
    <property type="entry name" value="Cyt_P450_E_grp-IV"/>
</dbReference>
<evidence type="ECO:0000256" key="5">
    <source>
        <dbReference type="ARBA" id="ARBA00023004"/>
    </source>
</evidence>
<evidence type="ECO:0000256" key="1">
    <source>
        <dbReference type="ARBA" id="ARBA00010617"/>
    </source>
</evidence>
<dbReference type="Pfam" id="PF00067">
    <property type="entry name" value="p450"/>
    <property type="match status" value="1"/>
</dbReference>
<comment type="caution">
    <text evidence="10">The sequence shown here is derived from an EMBL/GenBank/DDBJ whole genome shotgun (WGS) entry which is preliminary data.</text>
</comment>
<dbReference type="PANTHER" id="PTHR24286">
    <property type="entry name" value="CYTOCHROME P450 26"/>
    <property type="match status" value="1"/>
</dbReference>
<comment type="cofactor">
    <cofactor evidence="7">
        <name>heme</name>
        <dbReference type="ChEBI" id="CHEBI:30413"/>
    </cofactor>
</comment>
<organism evidence="10 11">
    <name type="scientific">Sinanodonta woodiana</name>
    <name type="common">Chinese pond mussel</name>
    <name type="synonym">Anodonta woodiana</name>
    <dbReference type="NCBI Taxonomy" id="1069815"/>
    <lineage>
        <taxon>Eukaryota</taxon>
        <taxon>Metazoa</taxon>
        <taxon>Spiralia</taxon>
        <taxon>Lophotrochozoa</taxon>
        <taxon>Mollusca</taxon>
        <taxon>Bivalvia</taxon>
        <taxon>Autobranchia</taxon>
        <taxon>Heteroconchia</taxon>
        <taxon>Palaeoheterodonta</taxon>
        <taxon>Unionida</taxon>
        <taxon>Unionoidea</taxon>
        <taxon>Unionidae</taxon>
        <taxon>Unioninae</taxon>
        <taxon>Sinanodonta</taxon>
    </lineage>
</organism>
<gene>
    <name evidence="10" type="ORF">ACJMK2_004914</name>
</gene>
<keyword evidence="6 8" id="KW-0503">Monooxygenase</keyword>
<dbReference type="GO" id="GO:0046872">
    <property type="term" value="F:metal ion binding"/>
    <property type="evidence" value="ECO:0007669"/>
    <property type="project" value="UniProtKB-KW"/>
</dbReference>
<keyword evidence="9" id="KW-0472">Membrane</keyword>
<evidence type="ECO:0000256" key="4">
    <source>
        <dbReference type="ARBA" id="ARBA00023002"/>
    </source>
</evidence>
<feature type="binding site" description="axial binding residue" evidence="7">
    <location>
        <position position="462"/>
    </location>
    <ligand>
        <name>heme</name>
        <dbReference type="ChEBI" id="CHEBI:30413"/>
    </ligand>
    <ligandPart>
        <name>Fe</name>
        <dbReference type="ChEBI" id="CHEBI:18248"/>
    </ligandPart>
</feature>
<dbReference type="PROSITE" id="PS00086">
    <property type="entry name" value="CYTOCHROME_P450"/>
    <property type="match status" value="1"/>
</dbReference>
<evidence type="ECO:0000256" key="9">
    <source>
        <dbReference type="SAM" id="Phobius"/>
    </source>
</evidence>
<feature type="transmembrane region" description="Helical" evidence="9">
    <location>
        <begin position="7"/>
        <end position="31"/>
    </location>
</feature>
<dbReference type="GO" id="GO:0034653">
    <property type="term" value="P:retinoic acid catabolic process"/>
    <property type="evidence" value="ECO:0007669"/>
    <property type="project" value="UniProtKB-ARBA"/>
</dbReference>
<sequence>MVYMSLILLVYQFIPELCLIIFGSILVAVILHASSCAIKTILHALLCAFKTWHSIDNTTTARDKSFPLPPGSLGYPFIGETLEFLKKGSNFYKLRQEKYGNIFKTNILGCPTIRVIGAENVRTILQGENSIVMQSWPKSTKLLLGSGAMTQTSGEIHRSQRKQVLHAFSMHALAEYVPIIQSDIRKQIETWLEKGTFLGYNECREMTMSISSKVLLGFDFDVEEKQRYNKMFLDFTDALMTVPINFPGFGFHKGMKAREGLLAGIKEQLHKLSLKEGKRPFKTAFEYYMDALDEELNMDGLDTIAEGALDLIANGFSTTSSALANLIMILGKHENVLQNVREELNTHGLLDPENVDLTLNSLKDLSYSSKVLKELLRLYPPAGASFRKCLKTFELGGYTIPAGWTVMYSIRETHRNPMVYEDAEEFRPDRWDDSSFHPGTLTSESPTDKFNFIPFGGGRRSCVGSEFAKLSLRIFLLELARSCDWTLLNKDAEMRFIPVPHAVDSLPVQIRRRDH</sequence>
<evidence type="ECO:0000256" key="8">
    <source>
        <dbReference type="RuleBase" id="RU000461"/>
    </source>
</evidence>
<comment type="similarity">
    <text evidence="1 8">Belongs to the cytochrome P450 family.</text>
</comment>
<dbReference type="InterPro" id="IPR017972">
    <property type="entry name" value="Cyt_P450_CS"/>
</dbReference>
<keyword evidence="11" id="KW-1185">Reference proteome</keyword>
<dbReference type="PANTHER" id="PTHR24286:SF384">
    <property type="entry name" value="P450, PUTATIVE (EUROFUNG)-RELATED"/>
    <property type="match status" value="1"/>
</dbReference>
<dbReference type="GO" id="GO:0004497">
    <property type="term" value="F:monooxygenase activity"/>
    <property type="evidence" value="ECO:0007669"/>
    <property type="project" value="UniProtKB-KW"/>
</dbReference>
<evidence type="ECO:0000313" key="11">
    <source>
        <dbReference type="Proteomes" id="UP001634394"/>
    </source>
</evidence>
<keyword evidence="9" id="KW-1133">Transmembrane helix</keyword>
<dbReference type="AlphaFoldDB" id="A0ABD3VP42"/>
<dbReference type="PRINTS" id="PR00465">
    <property type="entry name" value="EP450IV"/>
</dbReference>
<name>A0ABD3VP42_SINWO</name>
<evidence type="ECO:0000256" key="2">
    <source>
        <dbReference type="ARBA" id="ARBA00022617"/>
    </source>
</evidence>
<keyword evidence="4 8" id="KW-0560">Oxidoreductase</keyword>
<keyword evidence="3 7" id="KW-0479">Metal-binding</keyword>
<evidence type="ECO:0008006" key="12">
    <source>
        <dbReference type="Google" id="ProtNLM"/>
    </source>
</evidence>
<dbReference type="SUPFAM" id="SSF48264">
    <property type="entry name" value="Cytochrome P450"/>
    <property type="match status" value="1"/>
</dbReference>
<keyword evidence="2 7" id="KW-0349">Heme</keyword>
<evidence type="ECO:0000313" key="10">
    <source>
        <dbReference type="EMBL" id="KAL3863145.1"/>
    </source>
</evidence>
<evidence type="ECO:0000256" key="7">
    <source>
        <dbReference type="PIRSR" id="PIRSR602403-1"/>
    </source>
</evidence>
<dbReference type="InterPro" id="IPR001128">
    <property type="entry name" value="Cyt_P450"/>
</dbReference>